<dbReference type="SMART" id="SM01007">
    <property type="entry name" value="Aldolase_II"/>
    <property type="match status" value="1"/>
</dbReference>
<evidence type="ECO:0000256" key="3">
    <source>
        <dbReference type="SAM" id="MobiDB-lite"/>
    </source>
</evidence>
<comment type="caution">
    <text evidence="5">The sequence shown here is derived from an EMBL/GenBank/DDBJ whole genome shotgun (WGS) entry which is preliminary data.</text>
</comment>
<dbReference type="InterPro" id="IPR001303">
    <property type="entry name" value="Aldolase_II/adducin_N"/>
</dbReference>
<gene>
    <name evidence="5" type="ORF">SKAU_G00010190</name>
</gene>
<evidence type="ECO:0000256" key="2">
    <source>
        <dbReference type="ARBA" id="ARBA00006274"/>
    </source>
</evidence>
<feature type="compositionally biased region" description="Basic and acidic residues" evidence="3">
    <location>
        <begin position="136"/>
        <end position="148"/>
    </location>
</feature>
<dbReference type="InterPro" id="IPR036409">
    <property type="entry name" value="Aldolase_II/adducin_N_sf"/>
</dbReference>
<evidence type="ECO:0000256" key="1">
    <source>
        <dbReference type="ARBA" id="ARBA00004413"/>
    </source>
</evidence>
<dbReference type="AlphaFoldDB" id="A0A9Q1GB13"/>
<evidence type="ECO:0000259" key="4">
    <source>
        <dbReference type="SMART" id="SM01007"/>
    </source>
</evidence>
<dbReference type="InterPro" id="IPR051017">
    <property type="entry name" value="Aldolase-II_Adducin_sf"/>
</dbReference>
<dbReference type="PANTHER" id="PTHR10672">
    <property type="entry name" value="ADDUCIN"/>
    <property type="match status" value="1"/>
</dbReference>
<comment type="subcellular location">
    <subcellularLocation>
        <location evidence="1">Cell membrane</location>
        <topology evidence="1">Peripheral membrane protein</topology>
        <orientation evidence="1">Cytoplasmic side</orientation>
    </subcellularLocation>
</comment>
<dbReference type="Gene3D" id="3.40.225.10">
    <property type="entry name" value="Class II aldolase/adducin N-terminal domain"/>
    <property type="match status" value="1"/>
</dbReference>
<comment type="similarity">
    <text evidence="2">Belongs to the aldolase class II family. Adducin subfamily.</text>
</comment>
<name>A0A9Q1GB13_SYNKA</name>
<dbReference type="SUPFAM" id="SSF53639">
    <property type="entry name" value="AraD/HMP-PK domain-like"/>
    <property type="match status" value="1"/>
</dbReference>
<keyword evidence="6" id="KW-1185">Reference proteome</keyword>
<accession>A0A9Q1GB13</accession>
<dbReference type="EMBL" id="JAINUF010000001">
    <property type="protein sequence ID" value="KAJ8380241.1"/>
    <property type="molecule type" value="Genomic_DNA"/>
</dbReference>
<reference evidence="5" key="1">
    <citation type="journal article" date="2023" name="Science">
        <title>Genome structures resolve the early diversification of teleost fishes.</title>
        <authorList>
            <person name="Parey E."/>
            <person name="Louis A."/>
            <person name="Montfort J."/>
            <person name="Bouchez O."/>
            <person name="Roques C."/>
            <person name="Iampietro C."/>
            <person name="Lluch J."/>
            <person name="Castinel A."/>
            <person name="Donnadieu C."/>
            <person name="Desvignes T."/>
            <person name="Floi Bucao C."/>
            <person name="Jouanno E."/>
            <person name="Wen M."/>
            <person name="Mejri S."/>
            <person name="Dirks R."/>
            <person name="Jansen H."/>
            <person name="Henkel C."/>
            <person name="Chen W.J."/>
            <person name="Zahm M."/>
            <person name="Cabau C."/>
            <person name="Klopp C."/>
            <person name="Thompson A.W."/>
            <person name="Robinson-Rechavi M."/>
            <person name="Braasch I."/>
            <person name="Lecointre G."/>
            <person name="Bobe J."/>
            <person name="Postlethwait J.H."/>
            <person name="Berthelot C."/>
            <person name="Roest Crollius H."/>
            <person name="Guiguen Y."/>
        </authorList>
    </citation>
    <scope>NUCLEOTIDE SEQUENCE</scope>
    <source>
        <strain evidence="5">WJC10195</strain>
    </source>
</reference>
<proteinExistence type="inferred from homology"/>
<dbReference type="PANTHER" id="PTHR10672:SF6">
    <property type="entry name" value="BETA-ADDUCIN"/>
    <property type="match status" value="1"/>
</dbReference>
<dbReference type="Pfam" id="PF00596">
    <property type="entry name" value="Aldolase_II"/>
    <property type="match status" value="1"/>
</dbReference>
<organism evidence="5 6">
    <name type="scientific">Synaphobranchus kaupii</name>
    <name type="common">Kaup's arrowtooth eel</name>
    <dbReference type="NCBI Taxonomy" id="118154"/>
    <lineage>
        <taxon>Eukaryota</taxon>
        <taxon>Metazoa</taxon>
        <taxon>Chordata</taxon>
        <taxon>Craniata</taxon>
        <taxon>Vertebrata</taxon>
        <taxon>Euteleostomi</taxon>
        <taxon>Actinopterygii</taxon>
        <taxon>Neopterygii</taxon>
        <taxon>Teleostei</taxon>
        <taxon>Anguilliformes</taxon>
        <taxon>Synaphobranchidae</taxon>
        <taxon>Synaphobranchus</taxon>
    </lineage>
</organism>
<dbReference type="GO" id="GO:0051016">
    <property type="term" value="P:barbed-end actin filament capping"/>
    <property type="evidence" value="ECO:0007669"/>
    <property type="project" value="TreeGrafter"/>
</dbReference>
<dbReference type="GO" id="GO:0051015">
    <property type="term" value="F:actin filament binding"/>
    <property type="evidence" value="ECO:0007669"/>
    <property type="project" value="TreeGrafter"/>
</dbReference>
<dbReference type="GO" id="GO:0005856">
    <property type="term" value="C:cytoskeleton"/>
    <property type="evidence" value="ECO:0007669"/>
    <property type="project" value="TreeGrafter"/>
</dbReference>
<sequence length="389" mass="42999">MAIIQNPGQFRAPRLGRPVGADAAAALAWLLGSHGEAKGWEREEGLPSRGKKRDKTTIYFTQRQESTEGVAVQKSFISSLQMSDAELLLWRERLSLSQRERTARWGPSHFNAGLIPSSPLLLVLFLSLSPLDKDDDSGKKPQRWERRGPPKTCIPPQHPDGQSTPITMATHKQRVSSILQSPSFREELDVLIQDQMKKGSSSSSLWALRQIADFMASQGSPAALPVSPSTVTMVTPINDLHGWEPASMVKGERLMRCKMASVYRLLDLYGWAQLSHTLLTLRVSKEQEHFLVLPNGLAYSEATASSLVKVNVLGEVVERGSTTLGVDVAAFSLHSAIYSARPDVRCLLHLHTPATRRGTLLTETLSQRRRITETFSTNGALIHSALMEH</sequence>
<dbReference type="GO" id="GO:0005886">
    <property type="term" value="C:plasma membrane"/>
    <property type="evidence" value="ECO:0007669"/>
    <property type="project" value="UniProtKB-SubCell"/>
</dbReference>
<dbReference type="GO" id="GO:0014069">
    <property type="term" value="C:postsynaptic density"/>
    <property type="evidence" value="ECO:0007669"/>
    <property type="project" value="TreeGrafter"/>
</dbReference>
<protein>
    <recommendedName>
        <fullName evidence="4">Class II aldolase/adducin N-terminal domain-containing protein</fullName>
    </recommendedName>
</protein>
<dbReference type="Proteomes" id="UP001152622">
    <property type="component" value="Chromosome 1"/>
</dbReference>
<evidence type="ECO:0000313" key="6">
    <source>
        <dbReference type="Proteomes" id="UP001152622"/>
    </source>
</evidence>
<feature type="region of interest" description="Disordered" evidence="3">
    <location>
        <begin position="133"/>
        <end position="165"/>
    </location>
</feature>
<evidence type="ECO:0000313" key="5">
    <source>
        <dbReference type="EMBL" id="KAJ8380241.1"/>
    </source>
</evidence>
<feature type="domain" description="Class II aldolase/adducin N-terminal" evidence="4">
    <location>
        <begin position="257"/>
        <end position="389"/>
    </location>
</feature>
<dbReference type="OrthoDB" id="3238794at2759"/>